<dbReference type="AlphaFoldDB" id="A0A1L9RG33"/>
<dbReference type="GO" id="GO:0005634">
    <property type="term" value="C:nucleus"/>
    <property type="evidence" value="ECO:0007669"/>
    <property type="project" value="TreeGrafter"/>
</dbReference>
<accession>A0A1L9RG33</accession>
<dbReference type="Gene3D" id="1.20.1440.170">
    <property type="entry name" value="Translation machinery-associated protein 16-like"/>
    <property type="match status" value="1"/>
</dbReference>
<protein>
    <recommendedName>
        <fullName evidence="5">Translation machinery-associated protein 16</fullName>
    </recommendedName>
</protein>
<dbReference type="PANTHER" id="PTHR13349:SF2">
    <property type="entry name" value="TRANSLATION MACHINERY-ASSOCIATED PROTEIN 16"/>
    <property type="match status" value="1"/>
</dbReference>
<evidence type="ECO:0000256" key="1">
    <source>
        <dbReference type="ARBA" id="ARBA00034127"/>
    </source>
</evidence>
<keyword evidence="4" id="KW-1185">Reference proteome</keyword>
<dbReference type="VEuPathDB" id="FungiDB:ASPWEDRAFT_41786"/>
<dbReference type="EMBL" id="KV878213">
    <property type="protein sequence ID" value="OJJ33899.1"/>
    <property type="molecule type" value="Genomic_DNA"/>
</dbReference>
<sequence length="178" mass="20705">MPKTFAKVHKHISKKRGAVDALHEFSRDARRLRRANHRDDRVAKASVTTSRGRQSYIDRIAYFQETIPDDAQPFSDEEIMQTITNYINRSNPEIEQLKSERRKGRPPSKREEVLLQRMDAESKEYKTGFWMPDFSQPEVLRALAIWNGDWSGLSMMKFIRFTKESGKQASSFPPKGLS</sequence>
<feature type="region of interest" description="Disordered" evidence="2">
    <location>
        <begin position="90"/>
        <end position="111"/>
    </location>
</feature>
<evidence type="ECO:0008006" key="5">
    <source>
        <dbReference type="Google" id="ProtNLM"/>
    </source>
</evidence>
<dbReference type="STRING" id="1073089.A0A1L9RG33"/>
<gene>
    <name evidence="3" type="ORF">ASPWEDRAFT_41786</name>
</gene>
<proteinExistence type="inferred from homology"/>
<evidence type="ECO:0000256" key="2">
    <source>
        <dbReference type="SAM" id="MobiDB-lite"/>
    </source>
</evidence>
<dbReference type="InterPro" id="IPR021346">
    <property type="entry name" value="Tma16"/>
</dbReference>
<dbReference type="OrthoDB" id="270284at2759"/>
<dbReference type="PANTHER" id="PTHR13349">
    <property type="entry name" value="TRANSLATION MACHINERY-ASSOCIATED PROTEIN 16"/>
    <property type="match status" value="1"/>
</dbReference>
<dbReference type="Pfam" id="PF11176">
    <property type="entry name" value="Tma16"/>
    <property type="match status" value="1"/>
</dbReference>
<comment type="similarity">
    <text evidence="1">Belongs to the TMA16 family.</text>
</comment>
<dbReference type="InterPro" id="IPR038356">
    <property type="entry name" value="Tma16_sf"/>
</dbReference>
<evidence type="ECO:0000313" key="4">
    <source>
        <dbReference type="Proteomes" id="UP000184383"/>
    </source>
</evidence>
<organism evidence="3 4">
    <name type="scientific">Aspergillus wentii DTO 134E9</name>
    <dbReference type="NCBI Taxonomy" id="1073089"/>
    <lineage>
        <taxon>Eukaryota</taxon>
        <taxon>Fungi</taxon>
        <taxon>Dikarya</taxon>
        <taxon>Ascomycota</taxon>
        <taxon>Pezizomycotina</taxon>
        <taxon>Eurotiomycetes</taxon>
        <taxon>Eurotiomycetidae</taxon>
        <taxon>Eurotiales</taxon>
        <taxon>Aspergillaceae</taxon>
        <taxon>Aspergillus</taxon>
        <taxon>Aspergillus subgen. Cremei</taxon>
    </lineage>
</organism>
<evidence type="ECO:0000313" key="3">
    <source>
        <dbReference type="EMBL" id="OJJ33899.1"/>
    </source>
</evidence>
<dbReference type="RefSeq" id="XP_040687575.1">
    <property type="nucleotide sequence ID" value="XM_040835647.1"/>
</dbReference>
<dbReference type="Proteomes" id="UP000184383">
    <property type="component" value="Unassembled WGS sequence"/>
</dbReference>
<name>A0A1L9RG33_ASPWE</name>
<reference evidence="4" key="1">
    <citation type="journal article" date="2017" name="Genome Biol.">
        <title>Comparative genomics reveals high biological diversity and specific adaptations in the industrially and medically important fungal genus Aspergillus.</title>
        <authorList>
            <person name="de Vries R.P."/>
            <person name="Riley R."/>
            <person name="Wiebenga A."/>
            <person name="Aguilar-Osorio G."/>
            <person name="Amillis S."/>
            <person name="Uchima C.A."/>
            <person name="Anderluh G."/>
            <person name="Asadollahi M."/>
            <person name="Askin M."/>
            <person name="Barry K."/>
            <person name="Battaglia E."/>
            <person name="Bayram O."/>
            <person name="Benocci T."/>
            <person name="Braus-Stromeyer S.A."/>
            <person name="Caldana C."/>
            <person name="Canovas D."/>
            <person name="Cerqueira G.C."/>
            <person name="Chen F."/>
            <person name="Chen W."/>
            <person name="Choi C."/>
            <person name="Clum A."/>
            <person name="Dos Santos R.A."/>
            <person name="Damasio A.R."/>
            <person name="Diallinas G."/>
            <person name="Emri T."/>
            <person name="Fekete E."/>
            <person name="Flipphi M."/>
            <person name="Freyberg S."/>
            <person name="Gallo A."/>
            <person name="Gournas C."/>
            <person name="Habgood R."/>
            <person name="Hainaut M."/>
            <person name="Harispe M.L."/>
            <person name="Henrissat B."/>
            <person name="Hilden K.S."/>
            <person name="Hope R."/>
            <person name="Hossain A."/>
            <person name="Karabika E."/>
            <person name="Karaffa L."/>
            <person name="Karanyi Z."/>
            <person name="Krasevec N."/>
            <person name="Kuo A."/>
            <person name="Kusch H."/>
            <person name="LaButti K."/>
            <person name="Lagendijk E.L."/>
            <person name="Lapidus A."/>
            <person name="Levasseur A."/>
            <person name="Lindquist E."/>
            <person name="Lipzen A."/>
            <person name="Logrieco A.F."/>
            <person name="MacCabe A."/>
            <person name="Maekelae M.R."/>
            <person name="Malavazi I."/>
            <person name="Melin P."/>
            <person name="Meyer V."/>
            <person name="Mielnichuk N."/>
            <person name="Miskei M."/>
            <person name="Molnar A.P."/>
            <person name="Mule G."/>
            <person name="Ngan C.Y."/>
            <person name="Orejas M."/>
            <person name="Orosz E."/>
            <person name="Ouedraogo J.P."/>
            <person name="Overkamp K.M."/>
            <person name="Park H.-S."/>
            <person name="Perrone G."/>
            <person name="Piumi F."/>
            <person name="Punt P.J."/>
            <person name="Ram A.F."/>
            <person name="Ramon A."/>
            <person name="Rauscher S."/>
            <person name="Record E."/>
            <person name="Riano-Pachon D.M."/>
            <person name="Robert V."/>
            <person name="Roehrig J."/>
            <person name="Ruller R."/>
            <person name="Salamov A."/>
            <person name="Salih N.S."/>
            <person name="Samson R.A."/>
            <person name="Sandor E."/>
            <person name="Sanguinetti M."/>
            <person name="Schuetze T."/>
            <person name="Sepcic K."/>
            <person name="Shelest E."/>
            <person name="Sherlock G."/>
            <person name="Sophianopoulou V."/>
            <person name="Squina F.M."/>
            <person name="Sun H."/>
            <person name="Susca A."/>
            <person name="Todd R.B."/>
            <person name="Tsang A."/>
            <person name="Unkles S.E."/>
            <person name="van de Wiele N."/>
            <person name="van Rossen-Uffink D."/>
            <person name="Oliveira J.V."/>
            <person name="Vesth T.C."/>
            <person name="Visser J."/>
            <person name="Yu J.-H."/>
            <person name="Zhou M."/>
            <person name="Andersen M.R."/>
            <person name="Archer D.B."/>
            <person name="Baker S.E."/>
            <person name="Benoit I."/>
            <person name="Brakhage A.A."/>
            <person name="Braus G.H."/>
            <person name="Fischer R."/>
            <person name="Frisvad J.C."/>
            <person name="Goldman G.H."/>
            <person name="Houbraken J."/>
            <person name="Oakley B."/>
            <person name="Pocsi I."/>
            <person name="Scazzocchio C."/>
            <person name="Seiboth B."/>
            <person name="vanKuyk P.A."/>
            <person name="Wortman J."/>
            <person name="Dyer P.S."/>
            <person name="Grigoriev I.V."/>
        </authorList>
    </citation>
    <scope>NUCLEOTIDE SEQUENCE [LARGE SCALE GENOMIC DNA]</scope>
    <source>
        <strain evidence="4">DTO 134E9</strain>
    </source>
</reference>
<dbReference type="GeneID" id="63751495"/>